<dbReference type="Pfam" id="PF20684">
    <property type="entry name" value="Fung_rhodopsin"/>
    <property type="match status" value="1"/>
</dbReference>
<protein>
    <recommendedName>
        <fullName evidence="8">Rhodopsin domain-containing protein</fullName>
    </recommendedName>
</protein>
<comment type="similarity">
    <text evidence="5">Belongs to the SAT4 family.</text>
</comment>
<dbReference type="OrthoDB" id="444631at2759"/>
<feature type="domain" description="Rhodopsin" evidence="8">
    <location>
        <begin position="30"/>
        <end position="267"/>
    </location>
</feature>
<organism evidence="9 10">
    <name type="scientific">Clohesyomyces aquaticus</name>
    <dbReference type="NCBI Taxonomy" id="1231657"/>
    <lineage>
        <taxon>Eukaryota</taxon>
        <taxon>Fungi</taxon>
        <taxon>Dikarya</taxon>
        <taxon>Ascomycota</taxon>
        <taxon>Pezizomycotina</taxon>
        <taxon>Dothideomycetes</taxon>
        <taxon>Pleosporomycetidae</taxon>
        <taxon>Pleosporales</taxon>
        <taxon>Lindgomycetaceae</taxon>
        <taxon>Clohesyomyces</taxon>
    </lineage>
</organism>
<evidence type="ECO:0000256" key="2">
    <source>
        <dbReference type="ARBA" id="ARBA00022692"/>
    </source>
</evidence>
<dbReference type="STRING" id="1231657.A0A1Y2A2J8"/>
<evidence type="ECO:0000313" key="10">
    <source>
        <dbReference type="Proteomes" id="UP000193144"/>
    </source>
</evidence>
<accession>A0A1Y2A2J8</accession>
<keyword evidence="4 7" id="KW-0472">Membrane</keyword>
<dbReference type="AlphaFoldDB" id="A0A1Y2A2J8"/>
<dbReference type="PANTHER" id="PTHR33048:SF123">
    <property type="entry name" value="INTEGRAL MEMBRANE PROTEIN"/>
    <property type="match status" value="1"/>
</dbReference>
<feature type="region of interest" description="Disordered" evidence="6">
    <location>
        <begin position="286"/>
        <end position="322"/>
    </location>
</feature>
<evidence type="ECO:0000256" key="6">
    <source>
        <dbReference type="SAM" id="MobiDB-lite"/>
    </source>
</evidence>
<sequence length="322" mass="35681">MPDGGLDIRAARVIVVTAVCVLLSILIVALRFHVRRNIIKKFGSDDWALTVAVVLFIGVSTMTASCTKVGLGRPFPLLPPSTQSLFLRLIFICSLLYGLVLLPLKTAFLLQYRRSFPLPPFQRICDISLFFLLLWGLSGGIGALLYCRPISKNWDPKGEAWRKCEGRLAFWMSMGIIHVVSDVGIFLLPLPMVRGLRVGRREKGVLIGVFSLGFFSCAISIIRLTTLRASTLGPDPTYTMPNTVIWSVAEVTCAIICACIPTLRPLLPRWCSGWQKHSYQQSIELDASQRSGEEGLGLPRLNESSTRDADVIAEEDRSRKSS</sequence>
<dbReference type="GO" id="GO:0016020">
    <property type="term" value="C:membrane"/>
    <property type="evidence" value="ECO:0007669"/>
    <property type="project" value="UniProtKB-SubCell"/>
</dbReference>
<feature type="transmembrane region" description="Helical" evidence="7">
    <location>
        <begin position="205"/>
        <end position="224"/>
    </location>
</feature>
<dbReference type="EMBL" id="MCFA01000019">
    <property type="protein sequence ID" value="ORY16225.1"/>
    <property type="molecule type" value="Genomic_DNA"/>
</dbReference>
<name>A0A1Y2A2J8_9PLEO</name>
<keyword evidence="2 7" id="KW-0812">Transmembrane</keyword>
<comment type="subcellular location">
    <subcellularLocation>
        <location evidence="1">Membrane</location>
        <topology evidence="1">Multi-pass membrane protein</topology>
    </subcellularLocation>
</comment>
<feature type="transmembrane region" description="Helical" evidence="7">
    <location>
        <begin position="46"/>
        <end position="65"/>
    </location>
</feature>
<feature type="transmembrane region" description="Helical" evidence="7">
    <location>
        <begin position="244"/>
        <end position="267"/>
    </location>
</feature>
<evidence type="ECO:0000256" key="1">
    <source>
        <dbReference type="ARBA" id="ARBA00004141"/>
    </source>
</evidence>
<reference evidence="9 10" key="1">
    <citation type="submission" date="2016-07" db="EMBL/GenBank/DDBJ databases">
        <title>Pervasive Adenine N6-methylation of Active Genes in Fungi.</title>
        <authorList>
            <consortium name="DOE Joint Genome Institute"/>
            <person name="Mondo S.J."/>
            <person name="Dannebaum R.O."/>
            <person name="Kuo R.C."/>
            <person name="Labutti K."/>
            <person name="Haridas S."/>
            <person name="Kuo A."/>
            <person name="Salamov A."/>
            <person name="Ahrendt S.R."/>
            <person name="Lipzen A."/>
            <person name="Sullivan W."/>
            <person name="Andreopoulos W.B."/>
            <person name="Clum A."/>
            <person name="Lindquist E."/>
            <person name="Daum C."/>
            <person name="Ramamoorthy G.K."/>
            <person name="Gryganskyi A."/>
            <person name="Culley D."/>
            <person name="Magnuson J.K."/>
            <person name="James T.Y."/>
            <person name="O'Malley M.A."/>
            <person name="Stajich J.E."/>
            <person name="Spatafora J.W."/>
            <person name="Visel A."/>
            <person name="Grigoriev I.V."/>
        </authorList>
    </citation>
    <scope>NUCLEOTIDE SEQUENCE [LARGE SCALE GENOMIC DNA]</scope>
    <source>
        <strain evidence="9 10">CBS 115471</strain>
    </source>
</reference>
<feature type="compositionally biased region" description="Basic and acidic residues" evidence="6">
    <location>
        <begin position="305"/>
        <end position="322"/>
    </location>
</feature>
<gene>
    <name evidence="9" type="ORF">BCR34DRAFT_476626</name>
</gene>
<evidence type="ECO:0000259" key="8">
    <source>
        <dbReference type="Pfam" id="PF20684"/>
    </source>
</evidence>
<feature type="transmembrane region" description="Helical" evidence="7">
    <location>
        <begin position="168"/>
        <end position="193"/>
    </location>
</feature>
<evidence type="ECO:0000256" key="3">
    <source>
        <dbReference type="ARBA" id="ARBA00022989"/>
    </source>
</evidence>
<feature type="transmembrane region" description="Helical" evidence="7">
    <location>
        <begin position="124"/>
        <end position="146"/>
    </location>
</feature>
<feature type="transmembrane region" description="Helical" evidence="7">
    <location>
        <begin position="12"/>
        <end position="34"/>
    </location>
</feature>
<comment type="caution">
    <text evidence="9">The sequence shown here is derived from an EMBL/GenBank/DDBJ whole genome shotgun (WGS) entry which is preliminary data.</text>
</comment>
<keyword evidence="10" id="KW-1185">Reference proteome</keyword>
<dbReference type="PANTHER" id="PTHR33048">
    <property type="entry name" value="PTH11-LIKE INTEGRAL MEMBRANE PROTEIN (AFU_ORTHOLOGUE AFUA_5G11245)"/>
    <property type="match status" value="1"/>
</dbReference>
<dbReference type="Proteomes" id="UP000193144">
    <property type="component" value="Unassembled WGS sequence"/>
</dbReference>
<keyword evidence="3 7" id="KW-1133">Transmembrane helix</keyword>
<evidence type="ECO:0000313" key="9">
    <source>
        <dbReference type="EMBL" id="ORY16225.1"/>
    </source>
</evidence>
<evidence type="ECO:0000256" key="4">
    <source>
        <dbReference type="ARBA" id="ARBA00023136"/>
    </source>
</evidence>
<evidence type="ECO:0000256" key="7">
    <source>
        <dbReference type="SAM" id="Phobius"/>
    </source>
</evidence>
<evidence type="ECO:0000256" key="5">
    <source>
        <dbReference type="ARBA" id="ARBA00038359"/>
    </source>
</evidence>
<dbReference type="InterPro" id="IPR049326">
    <property type="entry name" value="Rhodopsin_dom_fungi"/>
</dbReference>
<proteinExistence type="inferred from homology"/>
<dbReference type="InterPro" id="IPR052337">
    <property type="entry name" value="SAT4-like"/>
</dbReference>
<feature type="transmembrane region" description="Helical" evidence="7">
    <location>
        <begin position="85"/>
        <end position="104"/>
    </location>
</feature>